<dbReference type="InterPro" id="IPR001763">
    <property type="entry name" value="Rhodanese-like_dom"/>
</dbReference>
<evidence type="ECO:0000313" key="5">
    <source>
        <dbReference type="Proteomes" id="UP000641588"/>
    </source>
</evidence>
<dbReference type="InterPro" id="IPR001307">
    <property type="entry name" value="Thiosulphate_STrfase_CS"/>
</dbReference>
<gene>
    <name evidence="4" type="ORF">GC093_02100</name>
</gene>
<dbReference type="GO" id="GO:0004792">
    <property type="term" value="F:thiosulfate-cyanide sulfurtransferase activity"/>
    <property type="evidence" value="ECO:0007669"/>
    <property type="project" value="InterPro"/>
</dbReference>
<dbReference type="InterPro" id="IPR036873">
    <property type="entry name" value="Rhodanese-like_dom_sf"/>
</dbReference>
<evidence type="ECO:0000256" key="1">
    <source>
        <dbReference type="ARBA" id="ARBA00022679"/>
    </source>
</evidence>
<dbReference type="SUPFAM" id="SSF52821">
    <property type="entry name" value="Rhodanese/Cell cycle control phosphatase"/>
    <property type="match status" value="2"/>
</dbReference>
<dbReference type="PROSITE" id="PS00380">
    <property type="entry name" value="RHODANESE_1"/>
    <property type="match status" value="1"/>
</dbReference>
<dbReference type="AlphaFoldDB" id="A0A972GJQ9"/>
<keyword evidence="5" id="KW-1185">Reference proteome</keyword>
<sequence>MSSSTIVSVEWVKSRLESGERIAITDVRFSPKDVHYGHHAYAEGHLPGAVFIDFKADLTDPAGEHGGRSPLPSPDRLGDLFGRFGIDRSTDVIVYEDSNGPAASRLWWVLNYLGHDNVYVLDGGYSAWAAAGLPISQELPEPERRAFDPAPRPELIVGVDEVRLTLDGSGSGGTRKTLIDSRDANQYLGLEAPFDPVAGHIPGAVNFFWKDGLQEDGLWKSPEQLRERFASLASSDEIIVYCGSGISATPNVLALKEAGFTNVKLYAGSWSDWISYEENPIVVGEEEKA</sequence>
<evidence type="ECO:0000313" key="4">
    <source>
        <dbReference type="EMBL" id="NOU92029.1"/>
    </source>
</evidence>
<dbReference type="EMBL" id="WHOD01000009">
    <property type="protein sequence ID" value="NOU92029.1"/>
    <property type="molecule type" value="Genomic_DNA"/>
</dbReference>
<dbReference type="InterPro" id="IPR045078">
    <property type="entry name" value="TST/MPST-like"/>
</dbReference>
<feature type="domain" description="Rhodanese" evidence="3">
    <location>
        <begin position="172"/>
        <end position="282"/>
    </location>
</feature>
<accession>A0A972GJQ9</accession>
<keyword evidence="1" id="KW-0808">Transferase</keyword>
<dbReference type="CDD" id="cd01449">
    <property type="entry name" value="TST_Repeat_2"/>
    <property type="match status" value="1"/>
</dbReference>
<proteinExistence type="predicted"/>
<evidence type="ECO:0000256" key="2">
    <source>
        <dbReference type="ARBA" id="ARBA00022737"/>
    </source>
</evidence>
<reference evidence="4" key="1">
    <citation type="submission" date="2019-10" db="EMBL/GenBank/DDBJ databases">
        <title>Description of Paenibacillus glebae sp. nov.</title>
        <authorList>
            <person name="Carlier A."/>
            <person name="Qi S."/>
        </authorList>
    </citation>
    <scope>NUCLEOTIDE SEQUENCE</scope>
    <source>
        <strain evidence="4">LMG 31456</strain>
    </source>
</reference>
<dbReference type="PANTHER" id="PTHR11364:SF27">
    <property type="entry name" value="SULFURTRANSFERASE"/>
    <property type="match status" value="1"/>
</dbReference>
<organism evidence="4 5">
    <name type="scientific">Paenibacillus foliorum</name>
    <dbReference type="NCBI Taxonomy" id="2654974"/>
    <lineage>
        <taxon>Bacteria</taxon>
        <taxon>Bacillati</taxon>
        <taxon>Bacillota</taxon>
        <taxon>Bacilli</taxon>
        <taxon>Bacillales</taxon>
        <taxon>Paenibacillaceae</taxon>
        <taxon>Paenibacillus</taxon>
    </lineage>
</organism>
<dbReference type="Gene3D" id="3.40.250.10">
    <property type="entry name" value="Rhodanese-like domain"/>
    <property type="match status" value="2"/>
</dbReference>
<protein>
    <submittedName>
        <fullName evidence="4">Sulfurtransferase</fullName>
    </submittedName>
</protein>
<dbReference type="PANTHER" id="PTHR11364">
    <property type="entry name" value="THIOSULFATE SULFERTANSFERASE"/>
    <property type="match status" value="1"/>
</dbReference>
<dbReference type="SMART" id="SM00450">
    <property type="entry name" value="RHOD"/>
    <property type="match status" value="2"/>
</dbReference>
<dbReference type="CDD" id="cd01448">
    <property type="entry name" value="TST_Repeat_1"/>
    <property type="match status" value="1"/>
</dbReference>
<dbReference type="PROSITE" id="PS50206">
    <property type="entry name" value="RHODANESE_3"/>
    <property type="match status" value="2"/>
</dbReference>
<dbReference type="Pfam" id="PF00581">
    <property type="entry name" value="Rhodanese"/>
    <property type="match status" value="2"/>
</dbReference>
<comment type="caution">
    <text evidence="4">The sequence shown here is derived from an EMBL/GenBank/DDBJ whole genome shotgun (WGS) entry which is preliminary data.</text>
</comment>
<name>A0A972GJQ9_9BACL</name>
<keyword evidence="2" id="KW-0677">Repeat</keyword>
<feature type="domain" description="Rhodanese" evidence="3">
    <location>
        <begin position="18"/>
        <end position="137"/>
    </location>
</feature>
<evidence type="ECO:0000259" key="3">
    <source>
        <dbReference type="PROSITE" id="PS50206"/>
    </source>
</evidence>
<dbReference type="RefSeq" id="WP_171650204.1">
    <property type="nucleotide sequence ID" value="NZ_WHOD01000009.1"/>
</dbReference>
<dbReference type="Proteomes" id="UP000641588">
    <property type="component" value="Unassembled WGS sequence"/>
</dbReference>